<sequence length="208" mass="22617">MKRFVIFIIGLLFLTCGIVLTIRSSLGTSPFDALLVGLSKTVGLTPGSWEVIIALLLIGLNAFLSKQRPEFLALVTALITGVFIDLWLLMLSPIEWPSAGLSTFILFGMGLIIMGFGTALYLHTNIAPIPIDRLMLLIKKITGMRLLYCKNLLSLVFLLLALFFHGPIGIGTILIVLLGGPLLSGFTPLAKQLDIKLSIKNQKTVPLD</sequence>
<dbReference type="Pfam" id="PF19700">
    <property type="entry name" value="DUF6198"/>
    <property type="match status" value="1"/>
</dbReference>
<organism evidence="2 3">
    <name type="scientific">Aureibacillus halotolerans</name>
    <dbReference type="NCBI Taxonomy" id="1508390"/>
    <lineage>
        <taxon>Bacteria</taxon>
        <taxon>Bacillati</taxon>
        <taxon>Bacillota</taxon>
        <taxon>Bacilli</taxon>
        <taxon>Bacillales</taxon>
        <taxon>Bacillaceae</taxon>
        <taxon>Aureibacillus</taxon>
    </lineage>
</organism>
<feature type="transmembrane region" description="Helical" evidence="1">
    <location>
        <begin position="143"/>
        <end position="164"/>
    </location>
</feature>
<keyword evidence="1" id="KW-1133">Transmembrane helix</keyword>
<feature type="transmembrane region" description="Helical" evidence="1">
    <location>
        <begin position="47"/>
        <end position="64"/>
    </location>
</feature>
<protein>
    <recommendedName>
        <fullName evidence="4">Membrane protein YczE</fullName>
    </recommendedName>
</protein>
<comment type="caution">
    <text evidence="2">The sequence shown here is derived from an EMBL/GenBank/DDBJ whole genome shotgun (WGS) entry which is preliminary data.</text>
</comment>
<evidence type="ECO:0000256" key="1">
    <source>
        <dbReference type="SAM" id="Phobius"/>
    </source>
</evidence>
<keyword evidence="3" id="KW-1185">Reference proteome</keyword>
<proteinExistence type="predicted"/>
<gene>
    <name evidence="2" type="ORF">EV213_101429</name>
</gene>
<dbReference type="RefSeq" id="WP_133578810.1">
    <property type="nucleotide sequence ID" value="NZ_SNYJ01000001.1"/>
</dbReference>
<evidence type="ECO:0000313" key="3">
    <source>
        <dbReference type="Proteomes" id="UP000295632"/>
    </source>
</evidence>
<dbReference type="AlphaFoldDB" id="A0A4V3D690"/>
<reference evidence="2 3" key="1">
    <citation type="submission" date="2019-03" db="EMBL/GenBank/DDBJ databases">
        <title>Genomic Encyclopedia of Type Strains, Phase IV (KMG-IV): sequencing the most valuable type-strain genomes for metagenomic binning, comparative biology and taxonomic classification.</title>
        <authorList>
            <person name="Goeker M."/>
        </authorList>
    </citation>
    <scope>NUCLEOTIDE SEQUENCE [LARGE SCALE GENOMIC DNA]</scope>
    <source>
        <strain evidence="2 3">DSM 28697</strain>
    </source>
</reference>
<feature type="transmembrane region" description="Helical" evidence="1">
    <location>
        <begin position="71"/>
        <end position="89"/>
    </location>
</feature>
<dbReference type="PANTHER" id="PTHR40078">
    <property type="entry name" value="INTEGRAL MEMBRANE PROTEIN-RELATED"/>
    <property type="match status" value="1"/>
</dbReference>
<keyword evidence="1" id="KW-0472">Membrane</keyword>
<accession>A0A4V3D690</accession>
<keyword evidence="1" id="KW-0812">Transmembrane</keyword>
<evidence type="ECO:0000313" key="2">
    <source>
        <dbReference type="EMBL" id="TDQ42997.1"/>
    </source>
</evidence>
<dbReference type="PANTHER" id="PTHR40078:SF1">
    <property type="entry name" value="INTEGRAL MEMBRANE PROTEIN"/>
    <property type="match status" value="1"/>
</dbReference>
<dbReference type="InterPro" id="IPR038750">
    <property type="entry name" value="YczE/YyaS-like"/>
</dbReference>
<dbReference type="OrthoDB" id="1902994at2"/>
<feature type="transmembrane region" description="Helical" evidence="1">
    <location>
        <begin position="101"/>
        <end position="122"/>
    </location>
</feature>
<dbReference type="Proteomes" id="UP000295632">
    <property type="component" value="Unassembled WGS sequence"/>
</dbReference>
<name>A0A4V3D690_9BACI</name>
<evidence type="ECO:0008006" key="4">
    <source>
        <dbReference type="Google" id="ProtNLM"/>
    </source>
</evidence>
<dbReference type="EMBL" id="SNYJ01000001">
    <property type="protein sequence ID" value="TDQ42997.1"/>
    <property type="molecule type" value="Genomic_DNA"/>
</dbReference>
<feature type="transmembrane region" description="Helical" evidence="1">
    <location>
        <begin position="170"/>
        <end position="190"/>
    </location>
</feature>